<accession>A0AAD9W0T3</accession>
<comment type="caution">
    <text evidence="2">The sequence shown here is derived from an EMBL/GenBank/DDBJ whole genome shotgun (WGS) entry which is preliminary data.</text>
</comment>
<evidence type="ECO:0000313" key="3">
    <source>
        <dbReference type="Proteomes" id="UP001265746"/>
    </source>
</evidence>
<keyword evidence="3" id="KW-1185">Reference proteome</keyword>
<gene>
    <name evidence="2" type="ORF">N8I77_011191</name>
</gene>
<reference evidence="2" key="1">
    <citation type="submission" date="2023-06" db="EMBL/GenBank/DDBJ databases">
        <authorList>
            <person name="Noh H."/>
        </authorList>
    </citation>
    <scope>NUCLEOTIDE SEQUENCE</scope>
    <source>
        <strain evidence="2">DUCC20226</strain>
    </source>
</reference>
<evidence type="ECO:0000313" key="2">
    <source>
        <dbReference type="EMBL" id="KAK2599437.1"/>
    </source>
</evidence>
<protein>
    <recommendedName>
        <fullName evidence="1">DUF6546 domain-containing protein</fullName>
    </recommendedName>
</protein>
<dbReference type="InterPro" id="IPR046676">
    <property type="entry name" value="DUF6546"/>
</dbReference>
<evidence type="ECO:0000259" key="1">
    <source>
        <dbReference type="Pfam" id="PF20183"/>
    </source>
</evidence>
<dbReference type="Proteomes" id="UP001265746">
    <property type="component" value="Unassembled WGS sequence"/>
</dbReference>
<dbReference type="Pfam" id="PF20183">
    <property type="entry name" value="DUF6546"/>
    <property type="match status" value="1"/>
</dbReference>
<proteinExistence type="predicted"/>
<name>A0AAD9W0T3_PHOAM</name>
<dbReference type="EMBL" id="JAUJFL010000007">
    <property type="protein sequence ID" value="KAK2599437.1"/>
    <property type="molecule type" value="Genomic_DNA"/>
</dbReference>
<feature type="domain" description="DUF6546" evidence="1">
    <location>
        <begin position="339"/>
        <end position="544"/>
    </location>
</feature>
<organism evidence="2 3">
    <name type="scientific">Phomopsis amygdali</name>
    <name type="common">Fusicoccum amygdali</name>
    <dbReference type="NCBI Taxonomy" id="1214568"/>
    <lineage>
        <taxon>Eukaryota</taxon>
        <taxon>Fungi</taxon>
        <taxon>Dikarya</taxon>
        <taxon>Ascomycota</taxon>
        <taxon>Pezizomycotina</taxon>
        <taxon>Sordariomycetes</taxon>
        <taxon>Sordariomycetidae</taxon>
        <taxon>Diaporthales</taxon>
        <taxon>Diaporthaceae</taxon>
        <taxon>Diaporthe</taxon>
    </lineage>
</organism>
<dbReference type="AlphaFoldDB" id="A0AAD9W0T3"/>
<sequence>MPFRNNRTGSHLPASNLYYSIPHLQKSSPLSVYHNMSSICLGKKRWDSTWDGLPAEIRLLILKALMQDGCTLSRLATVSRDWQTEFERHNFAQIRLTPSRLADFDSMIHRNRTLVRYIWFCLELDDYDCTKCAPTRGMLSHVEWEDALNESLTITDTDHCPITMSFQGLFSNLSRWDPNGDLRLDISIYSLSDSQHWFKYLTFMPDAPTYTLDGDGIEQTMSNKVFHNPEHGWVAGFRHSAPPRPAIRKVFHSVMEEGPFDSDTLEYQWWDLLPSVPVVTSLLLRQQNRRRWKPDSLAHMFARFPRLQEVHYEPWREWDSIYKQTDQRYQYLFNSIQRLNNNLKSLVVFENFNQQYPVFMQMFMNGEDLAECDSTRNPDPAVSRAIALASLMLEHLAASFLADARDFFEIEPSWEWPNLTSLVLTSKFLTPVNDPTEIGAILEAAAAAATKMPRLDTMEIWNGRKGFAALFKYQASRNAQQGTITWRGTWEFVLEPSIIQAWEAVIHKFHGWRLNLVEERLDGAAIKSHADAIRYLMLSSQVIRPISLQQIRMEQKALEGVATV</sequence>